<dbReference type="InterPro" id="IPR027417">
    <property type="entry name" value="P-loop_NTPase"/>
</dbReference>
<dbReference type="Pfam" id="PF00271">
    <property type="entry name" value="Helicase_C"/>
    <property type="match status" value="1"/>
</dbReference>
<dbReference type="SUPFAM" id="SSF46785">
    <property type="entry name" value="Winged helix' DNA-binding domain"/>
    <property type="match status" value="1"/>
</dbReference>
<evidence type="ECO:0000259" key="4">
    <source>
        <dbReference type="PROSITE" id="PS51192"/>
    </source>
</evidence>
<dbReference type="Pfam" id="PF08839">
    <property type="entry name" value="CDT1"/>
    <property type="match status" value="1"/>
</dbReference>
<feature type="domain" description="Helicase ATP-binding" evidence="4">
    <location>
        <begin position="328"/>
        <end position="511"/>
    </location>
</feature>
<dbReference type="STRING" id="27342.A0A0H2RFU5"/>
<dbReference type="SUPFAM" id="SSF52540">
    <property type="entry name" value="P-loop containing nucleoside triphosphate hydrolases"/>
    <property type="match status" value="1"/>
</dbReference>
<dbReference type="GO" id="GO:0005634">
    <property type="term" value="C:nucleus"/>
    <property type="evidence" value="ECO:0007669"/>
    <property type="project" value="TreeGrafter"/>
</dbReference>
<dbReference type="OrthoDB" id="18781at2759"/>
<evidence type="ECO:0000313" key="7">
    <source>
        <dbReference type="Proteomes" id="UP000053477"/>
    </source>
</evidence>
<evidence type="ECO:0000256" key="3">
    <source>
        <dbReference type="SAM" id="MobiDB-lite"/>
    </source>
</evidence>
<reference evidence="6 7" key="1">
    <citation type="submission" date="2015-04" db="EMBL/GenBank/DDBJ databases">
        <title>Complete genome sequence of Schizopora paradoxa KUC8140, a cosmopolitan wood degrader in East Asia.</title>
        <authorList>
            <consortium name="DOE Joint Genome Institute"/>
            <person name="Min B."/>
            <person name="Park H."/>
            <person name="Jang Y."/>
            <person name="Kim J.-J."/>
            <person name="Kim K.H."/>
            <person name="Pangilinan J."/>
            <person name="Lipzen A."/>
            <person name="Riley R."/>
            <person name="Grigoriev I.V."/>
            <person name="Spatafora J.W."/>
            <person name="Choi I.-G."/>
        </authorList>
    </citation>
    <scope>NUCLEOTIDE SEQUENCE [LARGE SCALE GENOMIC DNA]</scope>
    <source>
        <strain evidence="6 7">KUC8140</strain>
    </source>
</reference>
<dbReference type="InterPro" id="IPR036390">
    <property type="entry name" value="WH_DNA-bd_sf"/>
</dbReference>
<dbReference type="GO" id="GO:0005524">
    <property type="term" value="F:ATP binding"/>
    <property type="evidence" value="ECO:0007669"/>
    <property type="project" value="UniProtKB-KW"/>
</dbReference>
<dbReference type="CDD" id="cd17923">
    <property type="entry name" value="DEXHc_Hrq1-like"/>
    <property type="match status" value="1"/>
</dbReference>
<dbReference type="EMBL" id="KQ086027">
    <property type="protein sequence ID" value="KLO10412.1"/>
    <property type="molecule type" value="Genomic_DNA"/>
</dbReference>
<dbReference type="InterPro" id="IPR055227">
    <property type="entry name" value="HRQ1_WHD"/>
</dbReference>
<dbReference type="SMART" id="SM00490">
    <property type="entry name" value="HELICc"/>
    <property type="match status" value="1"/>
</dbReference>
<dbReference type="InterPro" id="IPR014001">
    <property type="entry name" value="Helicase_ATP-bd"/>
</dbReference>
<dbReference type="InterPro" id="IPR001650">
    <property type="entry name" value="Helicase_C-like"/>
</dbReference>
<keyword evidence="7" id="KW-1185">Reference proteome</keyword>
<gene>
    <name evidence="6" type="ORF">SCHPADRAFT_906920</name>
</gene>
<dbReference type="Proteomes" id="UP000053477">
    <property type="component" value="Unassembled WGS sequence"/>
</dbReference>
<keyword evidence="6" id="KW-0378">Hydrolase</keyword>
<dbReference type="CDD" id="cd18797">
    <property type="entry name" value="SF2_C_Hrq"/>
    <property type="match status" value="1"/>
</dbReference>
<feature type="region of interest" description="Disordered" evidence="3">
    <location>
        <begin position="1"/>
        <end position="54"/>
    </location>
</feature>
<dbReference type="InParanoid" id="A0A0H2RFU5"/>
<dbReference type="FunCoup" id="A0A0H2RFU5">
    <property type="interactions" value="298"/>
</dbReference>
<dbReference type="PANTHER" id="PTHR47957:SF3">
    <property type="entry name" value="ATP-DEPENDENT HELICASE HRQ1"/>
    <property type="match status" value="1"/>
</dbReference>
<evidence type="ECO:0000256" key="1">
    <source>
        <dbReference type="ARBA" id="ARBA00022741"/>
    </source>
</evidence>
<dbReference type="Pfam" id="PF09369">
    <property type="entry name" value="MZB"/>
    <property type="match status" value="1"/>
</dbReference>
<organism evidence="6 7">
    <name type="scientific">Schizopora paradoxa</name>
    <dbReference type="NCBI Taxonomy" id="27342"/>
    <lineage>
        <taxon>Eukaryota</taxon>
        <taxon>Fungi</taxon>
        <taxon>Dikarya</taxon>
        <taxon>Basidiomycota</taxon>
        <taxon>Agaricomycotina</taxon>
        <taxon>Agaricomycetes</taxon>
        <taxon>Hymenochaetales</taxon>
        <taxon>Schizoporaceae</taxon>
        <taxon>Schizopora</taxon>
    </lineage>
</organism>
<evidence type="ECO:0000313" key="6">
    <source>
        <dbReference type="EMBL" id="KLO10412.1"/>
    </source>
</evidence>
<dbReference type="GO" id="GO:0043138">
    <property type="term" value="F:3'-5' DNA helicase activity"/>
    <property type="evidence" value="ECO:0007669"/>
    <property type="project" value="TreeGrafter"/>
</dbReference>
<keyword evidence="1" id="KW-0547">Nucleotide-binding</keyword>
<dbReference type="PROSITE" id="PS51194">
    <property type="entry name" value="HELICASE_CTER"/>
    <property type="match status" value="1"/>
</dbReference>
<feature type="compositionally biased region" description="Polar residues" evidence="3">
    <location>
        <begin position="23"/>
        <end position="43"/>
    </location>
</feature>
<dbReference type="GO" id="GO:0006289">
    <property type="term" value="P:nucleotide-excision repair"/>
    <property type="evidence" value="ECO:0007669"/>
    <property type="project" value="TreeGrafter"/>
</dbReference>
<dbReference type="InterPro" id="IPR018973">
    <property type="entry name" value="MZB"/>
</dbReference>
<accession>A0A0H2RFU5</accession>
<keyword evidence="2" id="KW-0067">ATP-binding</keyword>
<dbReference type="PROSITE" id="PS51192">
    <property type="entry name" value="HELICASE_ATP_BIND_1"/>
    <property type="match status" value="1"/>
</dbReference>
<sequence length="1074" mass="120441">MAKRKTTQVDSDDLDNASDCGVTGSNVEAGPSSSKKQRGTATNAKKGKGKKKALNQSTDEWPEYFKSLFKIYKSFNTVLAFCSSRKHLAVTFPTVRSSVEAILKQPLQLNKVAEIKTILPDLLRFAYILQDDLRVNDASPEKGRADPGFERFMQGNSDEQGSARENEHVLVLDFVSHTAGKTSDSQAFQLPPALTPAQVTKLIERRNERFVEAVNELINATPSGEDPVQVLQAAARDHVPINPTAVDVLDEQGPQTIPNSNERASIEELIEDIKLSNLYRDQIVDRRIFPAKEARLGQVSQPLSDAIMDALRQSRKITEFYIHQSRAIDAIRQGKHVIVSTSTASGKSVIYQVPVLNFLEESHESTAIFIYPTKALAQDQRIALEQLLWSCEGLTDIQVANYDGDTSKDARLGIRESASVIFTNFDMLHMSILPHEEQWRKFFRNLKLVAVDELHYYTGVFGSHVAYIIRRLRRLCAAVGNTKVTFVSCSATIANPGRHMRDIFGVEDVEVITDDGAPSGRKDFLIWNPPFNDPLDPRNGRRSPMSEATRLMRFLMKRGVRCILFCKIRKICEQAMKMLRTDLTGEGRIDILDRVKAYRGGYSREDRRKIEQDAFSGNLLGIVATNALELGVDIGVLDAVIMLGYPFGLASLRQQAGRAGRRSRDALAVLVAETFALDQYYVQNPNELHDRAIDELFVDLDSKIILEAHLHCAAFEMPLSAADVSYFGPSMIDICNAQLKKDEDNWYHPNPKFLPFPSQHVSIRGIQEETYCVIDVTRMDRPKLLEEIEFHRALFETYEGAVFIHQGESYLVNDVSHNSKTANLIKTNVNWVTKPREFSDVDAVQTRRIREIKGSPHRAYYGQIDLKTIIFGYYKIREGTILDKVDMETLPFERTTTGFWIDVPRSVLEFFSAKRLNPAEAIHAAEHAFLNQFPLQADVRTECKVAIKEYKTEQSSRQRPARLIFYDSAGTQGSIAAKAFDHVSDILYAAFEAIESCACEDGCAKCIISSYCKENNEVASKLGAQVLLRGVLGLPIDADAIPEQEDGSFTVTIVEAQTVRAVEGVEVELYIDGP</sequence>
<dbReference type="GO" id="GO:0036297">
    <property type="term" value="P:interstrand cross-link repair"/>
    <property type="evidence" value="ECO:0007669"/>
    <property type="project" value="TreeGrafter"/>
</dbReference>
<dbReference type="GO" id="GO:0003676">
    <property type="term" value="F:nucleic acid binding"/>
    <property type="evidence" value="ECO:0007669"/>
    <property type="project" value="InterPro"/>
</dbReference>
<keyword evidence="6" id="KW-0347">Helicase</keyword>
<dbReference type="Gene3D" id="3.40.50.300">
    <property type="entry name" value="P-loop containing nucleotide triphosphate hydrolases"/>
    <property type="match status" value="2"/>
</dbReference>
<dbReference type="PANTHER" id="PTHR47957">
    <property type="entry name" value="ATP-DEPENDENT HELICASE HRQ1"/>
    <property type="match status" value="1"/>
</dbReference>
<protein>
    <submittedName>
        <fullName evidence="6">DEAD/H helicase</fullName>
    </submittedName>
</protein>
<dbReference type="SMART" id="SM00487">
    <property type="entry name" value="DEXDc"/>
    <property type="match status" value="1"/>
</dbReference>
<dbReference type="Pfam" id="PF22982">
    <property type="entry name" value="WHD_HRQ1"/>
    <property type="match status" value="1"/>
</dbReference>
<dbReference type="AlphaFoldDB" id="A0A0H2RFU5"/>
<name>A0A0H2RFU5_9AGAM</name>
<dbReference type="InterPro" id="IPR011545">
    <property type="entry name" value="DEAD/DEAH_box_helicase_dom"/>
</dbReference>
<dbReference type="Pfam" id="PF00270">
    <property type="entry name" value="DEAD"/>
    <property type="match status" value="1"/>
</dbReference>
<proteinExistence type="predicted"/>
<evidence type="ECO:0000256" key="2">
    <source>
        <dbReference type="ARBA" id="ARBA00022840"/>
    </source>
</evidence>
<evidence type="ECO:0000259" key="5">
    <source>
        <dbReference type="PROSITE" id="PS51194"/>
    </source>
</evidence>
<feature type="domain" description="Helicase C-terminal" evidence="5">
    <location>
        <begin position="547"/>
        <end position="704"/>
    </location>
</feature>
<dbReference type="InterPro" id="IPR014939">
    <property type="entry name" value="CDT1_Gemini-bd-like"/>
</dbReference>